<evidence type="ECO:0000313" key="3">
    <source>
        <dbReference type="Proteomes" id="UP000325902"/>
    </source>
</evidence>
<dbReference type="EMBL" id="VCHE01000061">
    <property type="protein sequence ID" value="KAB2573337.1"/>
    <property type="molecule type" value="Genomic_DNA"/>
</dbReference>
<dbReference type="Proteomes" id="UP000325902">
    <property type="component" value="Unassembled WGS sequence"/>
</dbReference>
<dbReference type="AlphaFoldDB" id="A0A5N5D6U4"/>
<comment type="caution">
    <text evidence="2">The sequence shown here is derived from an EMBL/GenBank/DDBJ whole genome shotgun (WGS) entry which is preliminary data.</text>
</comment>
<evidence type="ECO:0000256" key="1">
    <source>
        <dbReference type="SAM" id="MobiDB-lite"/>
    </source>
</evidence>
<name>A0A5N5D6U4_9PEZI</name>
<protein>
    <submittedName>
        <fullName evidence="2">Uncharacterized protein</fullName>
    </submittedName>
</protein>
<dbReference type="OrthoDB" id="1577640at2759"/>
<gene>
    <name evidence="2" type="ORF">DBV05_g8020</name>
</gene>
<feature type="region of interest" description="Disordered" evidence="1">
    <location>
        <begin position="511"/>
        <end position="590"/>
    </location>
</feature>
<reference evidence="2 3" key="1">
    <citation type="journal article" date="2019" name="Sci. Rep.">
        <title>A multi-omics analysis of the grapevine pathogen Lasiodiplodia theobromae reveals that temperature affects the expression of virulence- and pathogenicity-related genes.</title>
        <authorList>
            <person name="Felix C."/>
            <person name="Meneses R."/>
            <person name="Goncalves M.F.M."/>
            <person name="Tilleman L."/>
            <person name="Duarte A.S."/>
            <person name="Jorrin-Novo J.V."/>
            <person name="Van de Peer Y."/>
            <person name="Deforce D."/>
            <person name="Van Nieuwerburgh F."/>
            <person name="Esteves A.C."/>
            <person name="Alves A."/>
        </authorList>
    </citation>
    <scope>NUCLEOTIDE SEQUENCE [LARGE SCALE GENOMIC DNA]</scope>
    <source>
        <strain evidence="2 3">LA-SOL3</strain>
    </source>
</reference>
<sequence>MGALAEARYVSQYAETLVLKGFCSMLVPTAHTETSITWHYVYNKDLSWLPYSGFRRECPEVVANDVLDSDMLNAGNKRNFVGWASSISRNLGTETALYQEIRPAGAPESSTRVASEKKLTISVSKLFGTSDSFLRGQRDKSIISSSASYTGQVYAARRIPVLLYDVATKRGWLVDGASALLHIARSQVEHPPLRDVSHFNDRAVNKRISFKHPDARGGPEAASHALTDEDNQRHIIIREFDRYEEDTKGKPKEKMSYRCFKDIVSATWDTFDKIYSAQDELKKSAKQQLKNPVQKGIEGYEFMGIVSPHGPLTRRKVNLHTNGAEWSEFVARINAITLFGRNFGEIYEPTAEANLCSPWRTVPVDQEYLTVPVSLLKELKEYTWEDGKIEEDSPELVKHVLWTPSEGAFEKCGARTDECTREPDDHVQQLTKVSRTASGFFEIARQKGTTTHEEDYLPMKNGAVIFGKSSRLIHSRPTNSGYDSSQAGSLHTEAAERNGSSSMMAFAHAGIRSTSTFQERDDDETSGMSSPRAMSPLSGGERPFTGLESSRIGSLPASSEASASEPTLASQTAQQSPAPAATRKRTHRKALKLREALLKFRTWKQKIRPRATVK</sequence>
<feature type="region of interest" description="Disordered" evidence="1">
    <location>
        <begin position="476"/>
        <end position="497"/>
    </location>
</feature>
<feature type="compositionally biased region" description="Low complexity" evidence="1">
    <location>
        <begin position="554"/>
        <end position="581"/>
    </location>
</feature>
<accession>A0A5N5D6U4</accession>
<keyword evidence="3" id="KW-1185">Reference proteome</keyword>
<organism evidence="2 3">
    <name type="scientific">Lasiodiplodia theobromae</name>
    <dbReference type="NCBI Taxonomy" id="45133"/>
    <lineage>
        <taxon>Eukaryota</taxon>
        <taxon>Fungi</taxon>
        <taxon>Dikarya</taxon>
        <taxon>Ascomycota</taxon>
        <taxon>Pezizomycotina</taxon>
        <taxon>Dothideomycetes</taxon>
        <taxon>Dothideomycetes incertae sedis</taxon>
        <taxon>Botryosphaeriales</taxon>
        <taxon>Botryosphaeriaceae</taxon>
        <taxon>Lasiodiplodia</taxon>
    </lineage>
</organism>
<evidence type="ECO:0000313" key="2">
    <source>
        <dbReference type="EMBL" id="KAB2573337.1"/>
    </source>
</evidence>
<feature type="compositionally biased region" description="Polar residues" evidence="1">
    <location>
        <begin position="476"/>
        <end position="489"/>
    </location>
</feature>
<proteinExistence type="predicted"/>